<gene>
    <name evidence="2" type="ORF">Tci_895737</name>
</gene>
<organism evidence="2">
    <name type="scientific">Tanacetum cinerariifolium</name>
    <name type="common">Dalmatian daisy</name>
    <name type="synonym">Chrysanthemum cinerariifolium</name>
    <dbReference type="NCBI Taxonomy" id="118510"/>
    <lineage>
        <taxon>Eukaryota</taxon>
        <taxon>Viridiplantae</taxon>
        <taxon>Streptophyta</taxon>
        <taxon>Embryophyta</taxon>
        <taxon>Tracheophyta</taxon>
        <taxon>Spermatophyta</taxon>
        <taxon>Magnoliopsida</taxon>
        <taxon>eudicotyledons</taxon>
        <taxon>Gunneridae</taxon>
        <taxon>Pentapetalae</taxon>
        <taxon>asterids</taxon>
        <taxon>campanulids</taxon>
        <taxon>Asterales</taxon>
        <taxon>Asteraceae</taxon>
        <taxon>Asteroideae</taxon>
        <taxon>Anthemideae</taxon>
        <taxon>Anthemidinae</taxon>
        <taxon>Tanacetum</taxon>
    </lineage>
</organism>
<feature type="region of interest" description="Disordered" evidence="1">
    <location>
        <begin position="101"/>
        <end position="159"/>
    </location>
</feature>
<reference evidence="2" key="1">
    <citation type="journal article" date="2019" name="Sci. Rep.">
        <title>Draft genome of Tanacetum cinerariifolium, the natural source of mosquito coil.</title>
        <authorList>
            <person name="Yamashiro T."/>
            <person name="Shiraishi A."/>
            <person name="Satake H."/>
            <person name="Nakayama K."/>
        </authorList>
    </citation>
    <scope>NUCLEOTIDE SEQUENCE</scope>
</reference>
<feature type="non-terminal residue" evidence="2">
    <location>
        <position position="1"/>
    </location>
</feature>
<accession>A0A699UQT8</accession>
<proteinExistence type="predicted"/>
<feature type="compositionally biased region" description="Basic and acidic residues" evidence="1">
    <location>
        <begin position="111"/>
        <end position="130"/>
    </location>
</feature>
<comment type="caution">
    <text evidence="2">The sequence shown here is derived from an EMBL/GenBank/DDBJ whole genome shotgun (WGS) entry which is preliminary data.</text>
</comment>
<dbReference type="EMBL" id="BKCJ011347338">
    <property type="protein sequence ID" value="GFD23768.1"/>
    <property type="molecule type" value="Genomic_DNA"/>
</dbReference>
<sequence length="159" mass="18343">VTLADHLHEAMADSLPNMVDKHIKEQVQQQVHKQVQNQVPVYVAEGLILERQKNKEEMEKMIAKAIPQELVSLYEDDPQLQQQDIAIWLSLQMKFERLQIPQTTYRTPAIRPRDQDDPHDDAHPEGENSAKRQKTSKYKAYVSGESSSRHDNVHEQGPS</sequence>
<feature type="compositionally biased region" description="Basic and acidic residues" evidence="1">
    <location>
        <begin position="147"/>
        <end position="159"/>
    </location>
</feature>
<evidence type="ECO:0000313" key="2">
    <source>
        <dbReference type="EMBL" id="GFD23768.1"/>
    </source>
</evidence>
<name>A0A699UQT8_TANCI</name>
<feature type="non-terminal residue" evidence="2">
    <location>
        <position position="159"/>
    </location>
</feature>
<dbReference type="AlphaFoldDB" id="A0A699UQT8"/>
<protein>
    <submittedName>
        <fullName evidence="2">Uncharacterized protein</fullName>
    </submittedName>
</protein>
<evidence type="ECO:0000256" key="1">
    <source>
        <dbReference type="SAM" id="MobiDB-lite"/>
    </source>
</evidence>